<evidence type="ECO:0000313" key="2">
    <source>
        <dbReference type="EMBL" id="MDP2566601.1"/>
    </source>
</evidence>
<gene>
    <name evidence="2" type="ORF">Q8W34_18320</name>
</gene>
<keyword evidence="3" id="KW-1185">Reference proteome</keyword>
<accession>A0ABT9FJG2</accession>
<dbReference type="EMBL" id="JAUYVT010000022">
    <property type="protein sequence ID" value="MDP2566601.1"/>
    <property type="molecule type" value="Genomic_DNA"/>
</dbReference>
<comment type="caution">
    <text evidence="2">The sequence shown here is derived from an EMBL/GenBank/DDBJ whole genome shotgun (WGS) entry which is preliminary data.</text>
</comment>
<name>A0ABT9FJG2_9GAMM</name>
<protein>
    <submittedName>
        <fullName evidence="2">Uncharacterized protein</fullName>
    </submittedName>
</protein>
<organism evidence="2 3">
    <name type="scientific">Pseudoalteromonas marina</name>
    <dbReference type="NCBI Taxonomy" id="267375"/>
    <lineage>
        <taxon>Bacteria</taxon>
        <taxon>Pseudomonadati</taxon>
        <taxon>Pseudomonadota</taxon>
        <taxon>Gammaproteobacteria</taxon>
        <taxon>Alteromonadales</taxon>
        <taxon>Pseudoalteromonadaceae</taxon>
        <taxon>Pseudoalteromonas</taxon>
    </lineage>
</organism>
<sequence>MNIILITYLIIFALFGTAASYFVRFIYAYWVLKTMPMKYILKAGICVLLVVVISALIPYLSQ</sequence>
<keyword evidence="1" id="KW-1133">Transmembrane helix</keyword>
<proteinExistence type="predicted"/>
<evidence type="ECO:0000313" key="3">
    <source>
        <dbReference type="Proteomes" id="UP001177212"/>
    </source>
</evidence>
<dbReference type="RefSeq" id="WP_006793823.1">
    <property type="nucleotide sequence ID" value="NZ_AHCB03000010.1"/>
</dbReference>
<feature type="transmembrane region" description="Helical" evidence="1">
    <location>
        <begin position="39"/>
        <end position="60"/>
    </location>
</feature>
<reference evidence="2" key="1">
    <citation type="submission" date="2023-07" db="EMBL/GenBank/DDBJ databases">
        <title>Genome content predicts the carbon catabolic preferences of heterotrophic bacteria.</title>
        <authorList>
            <person name="Gralka M."/>
        </authorList>
    </citation>
    <scope>NUCLEOTIDE SEQUENCE</scope>
    <source>
        <strain evidence="2">4G09</strain>
    </source>
</reference>
<dbReference type="Proteomes" id="UP001177212">
    <property type="component" value="Unassembled WGS sequence"/>
</dbReference>
<keyword evidence="1" id="KW-0472">Membrane</keyword>
<evidence type="ECO:0000256" key="1">
    <source>
        <dbReference type="SAM" id="Phobius"/>
    </source>
</evidence>
<feature type="transmembrane region" description="Helical" evidence="1">
    <location>
        <begin position="6"/>
        <end position="27"/>
    </location>
</feature>
<keyword evidence="1" id="KW-0812">Transmembrane</keyword>